<evidence type="ECO:0000256" key="2">
    <source>
        <dbReference type="ARBA" id="ARBA00001946"/>
    </source>
</evidence>
<dbReference type="GO" id="GO:0005737">
    <property type="term" value="C:cytoplasm"/>
    <property type="evidence" value="ECO:0007669"/>
    <property type="project" value="UniProtKB-SubCell"/>
</dbReference>
<dbReference type="InterPro" id="IPR004641">
    <property type="entry name" value="RNase_HIII"/>
</dbReference>
<evidence type="ECO:0000256" key="10">
    <source>
        <dbReference type="ARBA" id="ARBA00022723"/>
    </source>
</evidence>
<sequence>MKYFTLVLTENELQQLKNAYKNHLRDLNIEHVSFSAVHNNVEIIGYNSGKLMLRGEDISKEIKLVKKILNRKDYEAIGSDEVGTGDVFGPITVCAAYVSISDIEFLESLNVRDSKSVTDKYIIENAPMIAKKLTHSLIILSPEKYNKLIDEGYNLNKIKAHLHNQALISLMAKLESKNEIPVIVDQFCQPQLYFNYLKDEMLVYRDITFITKAENVHLSVAAAAIIARYAFLYSLQKYGKKIGISLVKGASKNADIQINEIHQKFGQQTLFKLVKKNFKNVTKLNL</sequence>
<dbReference type="Pfam" id="PF01351">
    <property type="entry name" value="RNase_HII"/>
    <property type="match status" value="1"/>
</dbReference>
<organism evidence="17 18">
    <name type="scientific">Haploplasma axanthum</name>
    <name type="common">Acholeplasma axanthum</name>
    <dbReference type="NCBI Taxonomy" id="29552"/>
    <lineage>
        <taxon>Bacteria</taxon>
        <taxon>Bacillati</taxon>
        <taxon>Mycoplasmatota</taxon>
        <taxon>Mollicutes</taxon>
        <taxon>Acholeplasmatales</taxon>
        <taxon>Acholeplasmataceae</taxon>
        <taxon>Haploplasma</taxon>
    </lineage>
</organism>
<dbReference type="HAMAP" id="MF_00053">
    <property type="entry name" value="RNase_HIII"/>
    <property type="match status" value="1"/>
</dbReference>
<dbReference type="PANTHER" id="PTHR10954">
    <property type="entry name" value="RIBONUCLEASE H2 SUBUNIT A"/>
    <property type="match status" value="1"/>
</dbReference>
<evidence type="ECO:0000256" key="5">
    <source>
        <dbReference type="ARBA" id="ARBA00008378"/>
    </source>
</evidence>
<protein>
    <recommendedName>
        <fullName evidence="7 14">Ribonuclease HIII</fullName>
        <shortName evidence="14">RNase HIII</shortName>
        <ecNumber evidence="6 14">3.1.26.4</ecNumber>
    </recommendedName>
</protein>
<dbReference type="InterPro" id="IPR024567">
    <property type="entry name" value="RNase_HII/HIII_dom"/>
</dbReference>
<name>A0A449BEB1_HAPAX</name>
<dbReference type="GO" id="GO:0004523">
    <property type="term" value="F:RNA-DNA hybrid ribonuclease activity"/>
    <property type="evidence" value="ECO:0007669"/>
    <property type="project" value="UniProtKB-UniRule"/>
</dbReference>
<keyword evidence="12 14" id="KW-0378">Hydrolase</keyword>
<comment type="similarity">
    <text evidence="5 14">Belongs to the RNase HII family. RnhC subfamily.</text>
</comment>
<evidence type="ECO:0000256" key="14">
    <source>
        <dbReference type="HAMAP-Rule" id="MF_00053"/>
    </source>
</evidence>
<dbReference type="RefSeq" id="WP_026391063.1">
    <property type="nucleotide sequence ID" value="NZ_LR215048.1"/>
</dbReference>
<dbReference type="InterPro" id="IPR024568">
    <property type="entry name" value="RNase_HIII_N"/>
</dbReference>
<dbReference type="EC" id="3.1.26.4" evidence="6 14"/>
<evidence type="ECO:0000256" key="15">
    <source>
        <dbReference type="PROSITE-ProRule" id="PRU01319"/>
    </source>
</evidence>
<dbReference type="PANTHER" id="PTHR10954:SF23">
    <property type="entry name" value="RIBONUCLEASE"/>
    <property type="match status" value="1"/>
</dbReference>
<reference evidence="17 18" key="1">
    <citation type="submission" date="2019-01" db="EMBL/GenBank/DDBJ databases">
        <authorList>
            <consortium name="Pathogen Informatics"/>
        </authorList>
    </citation>
    <scope>NUCLEOTIDE SEQUENCE [LARGE SCALE GENOMIC DNA]</scope>
    <source>
        <strain evidence="17 18">NCTC10138</strain>
    </source>
</reference>
<evidence type="ECO:0000256" key="8">
    <source>
        <dbReference type="ARBA" id="ARBA00022490"/>
    </source>
</evidence>
<dbReference type="OrthoDB" id="9777935at2"/>
<dbReference type="FunFam" id="3.30.420.10:FF:000047">
    <property type="entry name" value="Ribonuclease HIII"/>
    <property type="match status" value="1"/>
</dbReference>
<comment type="catalytic activity">
    <reaction evidence="1 14 15">
        <text>Endonucleolytic cleavage to 5'-phosphomonoester.</text>
        <dbReference type="EC" id="3.1.26.4"/>
    </reaction>
</comment>
<evidence type="ECO:0000256" key="12">
    <source>
        <dbReference type="ARBA" id="ARBA00022801"/>
    </source>
</evidence>
<comment type="function">
    <text evidence="3 14">Endonuclease that specifically degrades the RNA of RNA-DNA hybrids.</text>
</comment>
<dbReference type="Pfam" id="PF11858">
    <property type="entry name" value="DUF3378"/>
    <property type="match status" value="1"/>
</dbReference>
<dbReference type="Proteomes" id="UP000289841">
    <property type="component" value="Chromosome"/>
</dbReference>
<evidence type="ECO:0000256" key="6">
    <source>
        <dbReference type="ARBA" id="ARBA00012180"/>
    </source>
</evidence>
<feature type="binding site" evidence="14 15">
    <location>
        <position position="80"/>
    </location>
    <ligand>
        <name>a divalent metal cation</name>
        <dbReference type="ChEBI" id="CHEBI:60240"/>
    </ligand>
</feature>
<evidence type="ECO:0000313" key="18">
    <source>
        <dbReference type="Proteomes" id="UP000289841"/>
    </source>
</evidence>
<evidence type="ECO:0000256" key="4">
    <source>
        <dbReference type="ARBA" id="ARBA00004496"/>
    </source>
</evidence>
<dbReference type="Gene3D" id="3.30.420.10">
    <property type="entry name" value="Ribonuclease H-like superfamily/Ribonuclease H"/>
    <property type="match status" value="1"/>
</dbReference>
<dbReference type="SUPFAM" id="SSF53098">
    <property type="entry name" value="Ribonuclease H-like"/>
    <property type="match status" value="1"/>
</dbReference>
<dbReference type="STRING" id="1278311.GCA_000428705_00174"/>
<proteinExistence type="inferred from homology"/>
<comment type="subcellular location">
    <subcellularLocation>
        <location evidence="4 14">Cytoplasm</location>
    </subcellularLocation>
</comment>
<dbReference type="InterPro" id="IPR012337">
    <property type="entry name" value="RNaseH-like_sf"/>
</dbReference>
<dbReference type="InterPro" id="IPR036397">
    <property type="entry name" value="RNaseH_sf"/>
</dbReference>
<dbReference type="GO" id="GO:0000287">
    <property type="term" value="F:magnesium ion binding"/>
    <property type="evidence" value="ECO:0007669"/>
    <property type="project" value="UniProtKB-UniRule"/>
</dbReference>
<evidence type="ECO:0000256" key="7">
    <source>
        <dbReference type="ARBA" id="ARBA00021407"/>
    </source>
</evidence>
<evidence type="ECO:0000256" key="11">
    <source>
        <dbReference type="ARBA" id="ARBA00022759"/>
    </source>
</evidence>
<dbReference type="GO" id="GO:0006298">
    <property type="term" value="P:mismatch repair"/>
    <property type="evidence" value="ECO:0007669"/>
    <property type="project" value="TreeGrafter"/>
</dbReference>
<evidence type="ECO:0000256" key="1">
    <source>
        <dbReference type="ARBA" id="ARBA00000077"/>
    </source>
</evidence>
<dbReference type="Gene3D" id="3.30.310.10">
    <property type="entry name" value="TATA-Binding Protein"/>
    <property type="match status" value="1"/>
</dbReference>
<dbReference type="AlphaFoldDB" id="A0A449BEB1"/>
<keyword evidence="18" id="KW-1185">Reference proteome</keyword>
<keyword evidence="13 14" id="KW-0460">Magnesium</keyword>
<dbReference type="PIRSF" id="PIRSF037748">
    <property type="entry name" value="RnhC"/>
    <property type="match status" value="1"/>
</dbReference>
<evidence type="ECO:0000256" key="9">
    <source>
        <dbReference type="ARBA" id="ARBA00022722"/>
    </source>
</evidence>
<dbReference type="InterPro" id="IPR012295">
    <property type="entry name" value="TBP_dom_sf"/>
</dbReference>
<comment type="cofactor">
    <cofactor evidence="14 15">
        <name>Mn(2+)</name>
        <dbReference type="ChEBI" id="CHEBI:29035"/>
    </cofactor>
    <cofactor evidence="14 15">
        <name>Mg(2+)</name>
        <dbReference type="ChEBI" id="CHEBI:18420"/>
    </cofactor>
    <text evidence="14 15">Manganese or magnesium. Binds 1 divalent metal ion per monomer in the absence of substrate. May bind a second metal ion after substrate binding.</text>
</comment>
<evidence type="ECO:0000256" key="3">
    <source>
        <dbReference type="ARBA" id="ARBA00004065"/>
    </source>
</evidence>
<evidence type="ECO:0000259" key="16">
    <source>
        <dbReference type="PROSITE" id="PS51975"/>
    </source>
</evidence>
<dbReference type="CDD" id="cd06590">
    <property type="entry name" value="RNase_HII_bacteria_HIII_like"/>
    <property type="match status" value="1"/>
</dbReference>
<dbReference type="GO" id="GO:0032299">
    <property type="term" value="C:ribonuclease H2 complex"/>
    <property type="evidence" value="ECO:0007669"/>
    <property type="project" value="TreeGrafter"/>
</dbReference>
<evidence type="ECO:0000256" key="13">
    <source>
        <dbReference type="ARBA" id="ARBA00022842"/>
    </source>
</evidence>
<comment type="cofactor">
    <cofactor evidence="2">
        <name>Mg(2+)</name>
        <dbReference type="ChEBI" id="CHEBI:18420"/>
    </cofactor>
</comment>
<accession>A0A449BEB1</accession>
<dbReference type="PROSITE" id="PS51975">
    <property type="entry name" value="RNASE_H_2"/>
    <property type="match status" value="1"/>
</dbReference>
<keyword evidence="9 14" id="KW-0540">Nuclease</keyword>
<keyword evidence="8 14" id="KW-0963">Cytoplasm</keyword>
<dbReference type="KEGG" id="aaxa:NCTC10138_01179"/>
<dbReference type="InterPro" id="IPR001352">
    <property type="entry name" value="RNase_HII/HIII"/>
</dbReference>
<feature type="binding site" evidence="14 15">
    <location>
        <position position="185"/>
    </location>
    <ligand>
        <name>a divalent metal cation</name>
        <dbReference type="ChEBI" id="CHEBI:60240"/>
    </ligand>
</feature>
<gene>
    <name evidence="17" type="primary">rnhB_1</name>
    <name evidence="14" type="synonym">rnhC</name>
    <name evidence="17" type="ORF">NCTC10138_01179</name>
</gene>
<feature type="domain" description="RNase H type-2" evidence="16">
    <location>
        <begin position="74"/>
        <end position="286"/>
    </location>
</feature>
<feature type="binding site" evidence="14 15">
    <location>
        <position position="81"/>
    </location>
    <ligand>
        <name>a divalent metal cation</name>
        <dbReference type="ChEBI" id="CHEBI:60240"/>
    </ligand>
</feature>
<dbReference type="GO" id="GO:0043137">
    <property type="term" value="P:DNA replication, removal of RNA primer"/>
    <property type="evidence" value="ECO:0007669"/>
    <property type="project" value="TreeGrafter"/>
</dbReference>
<evidence type="ECO:0000313" key="17">
    <source>
        <dbReference type="EMBL" id="VEU80794.1"/>
    </source>
</evidence>
<keyword evidence="10 14" id="KW-0479">Metal-binding</keyword>
<keyword evidence="11 14" id="KW-0255">Endonuclease</keyword>
<dbReference type="EMBL" id="LR215048">
    <property type="protein sequence ID" value="VEU80794.1"/>
    <property type="molecule type" value="Genomic_DNA"/>
</dbReference>
<dbReference type="GO" id="GO:0003723">
    <property type="term" value="F:RNA binding"/>
    <property type="evidence" value="ECO:0007669"/>
    <property type="project" value="UniProtKB-UniRule"/>
</dbReference>
<dbReference type="NCBIfam" id="TIGR00716">
    <property type="entry name" value="rnhC"/>
    <property type="match status" value="1"/>
</dbReference>